<dbReference type="InterPro" id="IPR006015">
    <property type="entry name" value="Universal_stress_UspA"/>
</dbReference>
<dbReference type="InterPro" id="IPR006016">
    <property type="entry name" value="UspA"/>
</dbReference>
<dbReference type="AlphaFoldDB" id="A0AAV3UQ01"/>
<comment type="caution">
    <text evidence="3">The sequence shown here is derived from an EMBL/GenBank/DDBJ whole genome shotgun (WGS) entry which is preliminary data.</text>
</comment>
<dbReference type="PRINTS" id="PR01438">
    <property type="entry name" value="UNVRSLSTRESS"/>
</dbReference>
<evidence type="ECO:0000259" key="2">
    <source>
        <dbReference type="Pfam" id="PF00582"/>
    </source>
</evidence>
<evidence type="ECO:0000313" key="3">
    <source>
        <dbReference type="EMBL" id="GAA5063561.1"/>
    </source>
</evidence>
<protein>
    <recommendedName>
        <fullName evidence="2">UspA domain-containing protein</fullName>
    </recommendedName>
</protein>
<keyword evidence="4" id="KW-1185">Reference proteome</keyword>
<evidence type="ECO:0000256" key="1">
    <source>
        <dbReference type="SAM" id="MobiDB-lite"/>
    </source>
</evidence>
<dbReference type="InterPro" id="IPR014729">
    <property type="entry name" value="Rossmann-like_a/b/a_fold"/>
</dbReference>
<sequence>MHVHSVAGFEQTLDHLNYDAESPPDPDEVAERSESVRELTTRLKDPGRNYGVTVAIHGRVANNVGEALVDVANEVAANRVIVGGRKRSPSGKALFGSTAQYVLLNAPCPVTFVRGE</sequence>
<gene>
    <name evidence="3" type="ORF">GCM10025751_52170</name>
</gene>
<feature type="region of interest" description="Disordered" evidence="1">
    <location>
        <begin position="13"/>
        <end position="37"/>
    </location>
</feature>
<proteinExistence type="predicted"/>
<reference evidence="3 4" key="1">
    <citation type="journal article" date="2019" name="Int. J. Syst. Evol. Microbiol.">
        <title>The Global Catalogue of Microorganisms (GCM) 10K type strain sequencing project: providing services to taxonomists for standard genome sequencing and annotation.</title>
        <authorList>
            <consortium name="The Broad Institute Genomics Platform"/>
            <consortium name="The Broad Institute Genome Sequencing Center for Infectious Disease"/>
            <person name="Wu L."/>
            <person name="Ma J."/>
        </authorList>
    </citation>
    <scope>NUCLEOTIDE SEQUENCE [LARGE SCALE GENOMIC DNA]</scope>
    <source>
        <strain evidence="3 4">JCM 17504</strain>
    </source>
</reference>
<accession>A0AAV3UQ01</accession>
<dbReference type="Pfam" id="PF00582">
    <property type="entry name" value="Usp"/>
    <property type="match status" value="1"/>
</dbReference>
<dbReference type="Gene3D" id="3.40.50.620">
    <property type="entry name" value="HUPs"/>
    <property type="match status" value="1"/>
</dbReference>
<dbReference type="SUPFAM" id="SSF52402">
    <property type="entry name" value="Adenine nucleotide alpha hydrolases-like"/>
    <property type="match status" value="1"/>
</dbReference>
<name>A0AAV3UQ01_9EURY</name>
<feature type="domain" description="UspA" evidence="2">
    <location>
        <begin position="17"/>
        <end position="114"/>
    </location>
</feature>
<dbReference type="GeneID" id="68615874"/>
<dbReference type="Proteomes" id="UP001501729">
    <property type="component" value="Unassembled WGS sequence"/>
</dbReference>
<evidence type="ECO:0000313" key="4">
    <source>
        <dbReference type="Proteomes" id="UP001501729"/>
    </source>
</evidence>
<organism evidence="3 4">
    <name type="scientific">Haladaptatus pallidirubidus</name>
    <dbReference type="NCBI Taxonomy" id="1008152"/>
    <lineage>
        <taxon>Archaea</taxon>
        <taxon>Methanobacteriati</taxon>
        <taxon>Methanobacteriota</taxon>
        <taxon>Stenosarchaea group</taxon>
        <taxon>Halobacteria</taxon>
        <taxon>Halobacteriales</taxon>
        <taxon>Haladaptataceae</taxon>
        <taxon>Haladaptatus</taxon>
    </lineage>
</organism>
<dbReference type="EMBL" id="BAABKX010000026">
    <property type="protein sequence ID" value="GAA5063561.1"/>
    <property type="molecule type" value="Genomic_DNA"/>
</dbReference>
<dbReference type="RefSeq" id="WP_227777171.1">
    <property type="nucleotide sequence ID" value="NZ_BAABKX010000026.1"/>
</dbReference>